<dbReference type="GO" id="GO:0003677">
    <property type="term" value="F:DNA binding"/>
    <property type="evidence" value="ECO:0007669"/>
    <property type="project" value="InterPro"/>
</dbReference>
<gene>
    <name evidence="2" type="primary">lexA_2</name>
    <name evidence="2" type="ORF">SCARUB_03873</name>
</gene>
<proteinExistence type="predicted"/>
<dbReference type="Gene3D" id="1.10.260.40">
    <property type="entry name" value="lambda repressor-like DNA-binding domains"/>
    <property type="match status" value="1"/>
</dbReference>
<dbReference type="CDD" id="cd06529">
    <property type="entry name" value="S24_LexA-like"/>
    <property type="match status" value="1"/>
</dbReference>
<accession>A0A1E3X635</accession>
<keyword evidence="2" id="KW-0378">Hydrolase</keyword>
<dbReference type="InterPro" id="IPR036286">
    <property type="entry name" value="LexA/Signal_pep-like_sf"/>
</dbReference>
<dbReference type="InterPro" id="IPR015927">
    <property type="entry name" value="Peptidase_S24_S26A/B/C"/>
</dbReference>
<dbReference type="PROSITE" id="PS50943">
    <property type="entry name" value="HTH_CROC1"/>
    <property type="match status" value="1"/>
</dbReference>
<dbReference type="InterPro" id="IPR001387">
    <property type="entry name" value="Cro/C1-type_HTH"/>
</dbReference>
<dbReference type="InterPro" id="IPR010982">
    <property type="entry name" value="Lambda_DNA-bd_dom_sf"/>
</dbReference>
<organism evidence="2 3">
    <name type="scientific">Candidatus Scalindua rubra</name>
    <dbReference type="NCBI Taxonomy" id="1872076"/>
    <lineage>
        <taxon>Bacteria</taxon>
        <taxon>Pseudomonadati</taxon>
        <taxon>Planctomycetota</taxon>
        <taxon>Candidatus Brocadiia</taxon>
        <taxon>Candidatus Brocadiales</taxon>
        <taxon>Candidatus Scalinduaceae</taxon>
        <taxon>Candidatus Scalindua</taxon>
    </lineage>
</organism>
<name>A0A1E3X635_9BACT</name>
<protein>
    <submittedName>
        <fullName evidence="2">LexA transcriptional repressor, SOS response regulator</fullName>
        <ecNumber evidence="2">3.4.21.88</ecNumber>
    </submittedName>
</protein>
<dbReference type="Gene3D" id="2.10.109.10">
    <property type="entry name" value="Umud Fragment, subunit A"/>
    <property type="match status" value="1"/>
</dbReference>
<dbReference type="EC" id="3.4.21.88" evidence="2"/>
<evidence type="ECO:0000313" key="2">
    <source>
        <dbReference type="EMBL" id="ODS31019.1"/>
    </source>
</evidence>
<dbReference type="SUPFAM" id="SSF51306">
    <property type="entry name" value="LexA/Signal peptidase"/>
    <property type="match status" value="1"/>
</dbReference>
<dbReference type="Proteomes" id="UP000094056">
    <property type="component" value="Unassembled WGS sequence"/>
</dbReference>
<feature type="domain" description="HTH cro/C1-type" evidence="1">
    <location>
        <begin position="8"/>
        <end position="62"/>
    </location>
</feature>
<evidence type="ECO:0000259" key="1">
    <source>
        <dbReference type="PROSITE" id="PS50943"/>
    </source>
</evidence>
<dbReference type="PANTHER" id="PTHR33516:SF2">
    <property type="entry name" value="LEXA REPRESSOR-RELATED"/>
    <property type="match status" value="1"/>
</dbReference>
<dbReference type="EMBL" id="MAYW01000152">
    <property type="protein sequence ID" value="ODS31019.1"/>
    <property type="molecule type" value="Genomic_DNA"/>
</dbReference>
<dbReference type="PATRIC" id="fig|1872076.5.peg.4620"/>
<dbReference type="InterPro" id="IPR050077">
    <property type="entry name" value="LexA_repressor"/>
</dbReference>
<evidence type="ECO:0000313" key="3">
    <source>
        <dbReference type="Proteomes" id="UP000094056"/>
    </source>
</evidence>
<dbReference type="GO" id="GO:0004252">
    <property type="term" value="F:serine-type endopeptidase activity"/>
    <property type="evidence" value="ECO:0007669"/>
    <property type="project" value="UniProtKB-EC"/>
</dbReference>
<comment type="caution">
    <text evidence="2">The sequence shown here is derived from an EMBL/GenBank/DDBJ whole genome shotgun (WGS) entry which is preliminary data.</text>
</comment>
<dbReference type="AlphaFoldDB" id="A0A1E3X635"/>
<dbReference type="InterPro" id="IPR039418">
    <property type="entry name" value="LexA-like"/>
</dbReference>
<sequence>MEKIGSFIKEKREARDLSLREASKLSGVSHTHIRDIEDGRSIPSFAMVMRFLKAYTVDMEDFLRETGYLPVNAELEHMEDIKSIPVISWTQAGNWQEVCNASQEDDYEEYVKTDTKGVFALRVRGDSMEPEFHDGDIIVINPYPKQEHNDYVVVCNEDGEATFKQLKKYGKVRVLHPLNPKYDDIELSREIEYRIIGVVLEKKKRYR</sequence>
<dbReference type="Pfam" id="PF00717">
    <property type="entry name" value="Peptidase_S24"/>
    <property type="match status" value="1"/>
</dbReference>
<dbReference type="SMART" id="SM00530">
    <property type="entry name" value="HTH_XRE"/>
    <property type="match status" value="1"/>
</dbReference>
<reference evidence="2 3" key="1">
    <citation type="submission" date="2016-07" db="EMBL/GenBank/DDBJ databases">
        <title>Draft genome of Scalindua rubra, obtained from a brine-seawater interface in the Red Sea, sheds light on salt adaptation in anammox bacteria.</title>
        <authorList>
            <person name="Speth D.R."/>
            <person name="Lagkouvardos I."/>
            <person name="Wang Y."/>
            <person name="Qian P.-Y."/>
            <person name="Dutilh B.E."/>
            <person name="Jetten M.S."/>
        </authorList>
    </citation>
    <scope>NUCLEOTIDE SEQUENCE [LARGE SCALE GENOMIC DNA]</scope>
    <source>
        <strain evidence="2">BSI-1</strain>
    </source>
</reference>
<dbReference type="CDD" id="cd00093">
    <property type="entry name" value="HTH_XRE"/>
    <property type="match status" value="1"/>
</dbReference>
<dbReference type="PANTHER" id="PTHR33516">
    <property type="entry name" value="LEXA REPRESSOR"/>
    <property type="match status" value="1"/>
</dbReference>
<dbReference type="Pfam" id="PF01381">
    <property type="entry name" value="HTH_3"/>
    <property type="match status" value="1"/>
</dbReference>
<dbReference type="SUPFAM" id="SSF47413">
    <property type="entry name" value="lambda repressor-like DNA-binding domains"/>
    <property type="match status" value="1"/>
</dbReference>